<dbReference type="Proteomes" id="UP000326553">
    <property type="component" value="Chromosome"/>
</dbReference>
<dbReference type="InterPro" id="IPR000653">
    <property type="entry name" value="DegT/StrS_aminotransferase"/>
</dbReference>
<sequence length="382" mass="41224">MLKDPSIPFFSGAVGLHEAREGLAARVRRIAESGRFVDGPAVAELEQAVSAYTEARYAVACNNASDALILMMKAAGIGAGDEVIVPAYTFLATASCVVHAGAEPVFADVLPDSYALDPDSVRAAIGPNTKAIMAVHLFHQAADLHTLREIAYEYGLDFFEDSAEAIGMRVGDTHAGLWGRAGVLSFFPTKTLGALGDAGMLITDDEQLAQRATHLRRPGSAGRGDGHTLTGMDSRCDELQAAVLLTRLRSLDADISRRAELSERYTARLAPLAPVVTTPARADAREPSNLVWYVYLIETERRDELVGFLQENGVGTETYYPRPLTAQPCFQGRPGTRVPVPVPVAEAAAERALALPLYPDLTEAQVDRVCDLVHEFHRGTRR</sequence>
<dbReference type="RefSeq" id="WP_070321203.1">
    <property type="nucleotide sequence ID" value="NZ_CP023695.1"/>
</dbReference>
<gene>
    <name evidence="6" type="ORF">CP975_27505</name>
</gene>
<dbReference type="InterPro" id="IPR015422">
    <property type="entry name" value="PyrdxlP-dep_Trfase_small"/>
</dbReference>
<dbReference type="AlphaFoldDB" id="A0A5J6HQ47"/>
<dbReference type="PANTHER" id="PTHR30244:SF36">
    <property type="entry name" value="3-OXO-GLUCOSE-6-PHOSPHATE:GLUTAMATE AMINOTRANSFERASE"/>
    <property type="match status" value="1"/>
</dbReference>
<dbReference type="InterPro" id="IPR015424">
    <property type="entry name" value="PyrdxlP-dep_Trfase"/>
</dbReference>
<dbReference type="KEGG" id="salw:CP975_27505"/>
<keyword evidence="1 4" id="KW-0663">Pyridoxal phosphate</keyword>
<comment type="similarity">
    <text evidence="2 5">Belongs to the DegT/DnrJ/EryC1 family.</text>
</comment>
<dbReference type="EMBL" id="CP023695">
    <property type="protein sequence ID" value="QEV20794.1"/>
    <property type="molecule type" value="Genomic_DNA"/>
</dbReference>
<organism evidence="6 7">
    <name type="scientific">Streptomyces alboniger</name>
    <dbReference type="NCBI Taxonomy" id="132473"/>
    <lineage>
        <taxon>Bacteria</taxon>
        <taxon>Bacillati</taxon>
        <taxon>Actinomycetota</taxon>
        <taxon>Actinomycetes</taxon>
        <taxon>Kitasatosporales</taxon>
        <taxon>Streptomycetaceae</taxon>
        <taxon>Streptomyces</taxon>
        <taxon>Streptomyces aurantiacus group</taxon>
    </lineage>
</organism>
<dbReference type="SUPFAM" id="SSF53383">
    <property type="entry name" value="PLP-dependent transferases"/>
    <property type="match status" value="1"/>
</dbReference>
<evidence type="ECO:0000256" key="2">
    <source>
        <dbReference type="ARBA" id="ARBA00037999"/>
    </source>
</evidence>
<evidence type="ECO:0000256" key="3">
    <source>
        <dbReference type="PIRSR" id="PIRSR000390-1"/>
    </source>
</evidence>
<dbReference type="GO" id="GO:0008483">
    <property type="term" value="F:transaminase activity"/>
    <property type="evidence" value="ECO:0007669"/>
    <property type="project" value="UniProtKB-KW"/>
</dbReference>
<dbReference type="CDD" id="cd00616">
    <property type="entry name" value="AHBA_syn"/>
    <property type="match status" value="1"/>
</dbReference>
<dbReference type="Pfam" id="PF01041">
    <property type="entry name" value="DegT_DnrJ_EryC1"/>
    <property type="match status" value="1"/>
</dbReference>
<dbReference type="PANTHER" id="PTHR30244">
    <property type="entry name" value="TRANSAMINASE"/>
    <property type="match status" value="1"/>
</dbReference>
<evidence type="ECO:0000313" key="6">
    <source>
        <dbReference type="EMBL" id="QEV20794.1"/>
    </source>
</evidence>
<dbReference type="Gene3D" id="3.40.640.10">
    <property type="entry name" value="Type I PLP-dependent aspartate aminotransferase-like (Major domain)"/>
    <property type="match status" value="1"/>
</dbReference>
<dbReference type="PIRSF" id="PIRSF000390">
    <property type="entry name" value="PLP_StrS"/>
    <property type="match status" value="1"/>
</dbReference>
<evidence type="ECO:0000256" key="4">
    <source>
        <dbReference type="PIRSR" id="PIRSR000390-2"/>
    </source>
</evidence>
<proteinExistence type="inferred from homology"/>
<evidence type="ECO:0000256" key="1">
    <source>
        <dbReference type="ARBA" id="ARBA00022898"/>
    </source>
</evidence>
<dbReference type="Gene3D" id="3.90.1150.10">
    <property type="entry name" value="Aspartate Aminotransferase, domain 1"/>
    <property type="match status" value="1"/>
</dbReference>
<keyword evidence="6" id="KW-0808">Transferase</keyword>
<reference evidence="6 7" key="1">
    <citation type="submission" date="2017-09" db="EMBL/GenBank/DDBJ databases">
        <authorList>
            <person name="Lee N."/>
            <person name="Cho B.-K."/>
        </authorList>
    </citation>
    <scope>NUCLEOTIDE SEQUENCE [LARGE SCALE GENOMIC DNA]</scope>
    <source>
        <strain evidence="6 7">ATCC 12461</strain>
    </source>
</reference>
<name>A0A5J6HQ47_STRAD</name>
<keyword evidence="7" id="KW-1185">Reference proteome</keyword>
<dbReference type="OrthoDB" id="9804264at2"/>
<keyword evidence="6" id="KW-0032">Aminotransferase</keyword>
<dbReference type="GO" id="GO:0030170">
    <property type="term" value="F:pyridoxal phosphate binding"/>
    <property type="evidence" value="ECO:0007669"/>
    <property type="project" value="TreeGrafter"/>
</dbReference>
<accession>A0A5J6HQ47</accession>
<protein>
    <submittedName>
        <fullName evidence="6">DegT/DnrJ/EryC1/StrS family aminotransferase</fullName>
    </submittedName>
</protein>
<evidence type="ECO:0000313" key="7">
    <source>
        <dbReference type="Proteomes" id="UP000326553"/>
    </source>
</evidence>
<feature type="modified residue" description="N6-(pyridoxal phosphate)lysine" evidence="4">
    <location>
        <position position="190"/>
    </location>
</feature>
<evidence type="ECO:0000256" key="5">
    <source>
        <dbReference type="RuleBase" id="RU004508"/>
    </source>
</evidence>
<feature type="active site" description="Proton acceptor" evidence="3">
    <location>
        <position position="190"/>
    </location>
</feature>
<dbReference type="GO" id="GO:0000271">
    <property type="term" value="P:polysaccharide biosynthetic process"/>
    <property type="evidence" value="ECO:0007669"/>
    <property type="project" value="TreeGrafter"/>
</dbReference>
<dbReference type="InterPro" id="IPR015421">
    <property type="entry name" value="PyrdxlP-dep_Trfase_major"/>
</dbReference>